<accession>A0A368KSL4</accession>
<name>A0A368KSL4_9BACT</name>
<keyword evidence="1" id="KW-1133">Transmembrane helix</keyword>
<comment type="caution">
    <text evidence="2">The sequence shown here is derived from an EMBL/GenBank/DDBJ whole genome shotgun (WGS) entry which is preliminary data.</text>
</comment>
<gene>
    <name evidence="2" type="ORF">DTL42_07400</name>
</gene>
<evidence type="ECO:0000313" key="3">
    <source>
        <dbReference type="Proteomes" id="UP000253562"/>
    </source>
</evidence>
<feature type="transmembrane region" description="Helical" evidence="1">
    <location>
        <begin position="31"/>
        <end position="56"/>
    </location>
</feature>
<evidence type="ECO:0000256" key="1">
    <source>
        <dbReference type="SAM" id="Phobius"/>
    </source>
</evidence>
<feature type="transmembrane region" description="Helical" evidence="1">
    <location>
        <begin position="154"/>
        <end position="172"/>
    </location>
</feature>
<dbReference type="AlphaFoldDB" id="A0A368KSL4"/>
<feature type="transmembrane region" description="Helical" evidence="1">
    <location>
        <begin position="93"/>
        <end position="115"/>
    </location>
</feature>
<organism evidence="2 3">
    <name type="scientific">Bremerella cremea</name>
    <dbReference type="NCBI Taxonomy" id="1031537"/>
    <lineage>
        <taxon>Bacteria</taxon>
        <taxon>Pseudomonadati</taxon>
        <taxon>Planctomycetota</taxon>
        <taxon>Planctomycetia</taxon>
        <taxon>Pirellulales</taxon>
        <taxon>Pirellulaceae</taxon>
        <taxon>Bremerella</taxon>
    </lineage>
</organism>
<sequence>MHETNPYVSPQHEEEAAAAAFDPTRPKPWSVLSLLSTLLVGAVVCSSVGLTIYKWAHASGAPQPGDEADLVILVTLQGFVLAYWVAAGSGHIVVRSVLGTLLFAGLYGELVLVAYDPVFPFIPLCLGALTMTALVDTLLLAISSRRSVRNVFASCMKFIIPVVFSLGLIYWLRWFYPNSWLVRSRALSLEMTVPVAVMLGNCVAAGGIFLLTAKHRLAWLGWWIGGVTLLVVPVIGAIMEMNVEGAFSIKLESILLLLLLEFVSLLGIYVTHRTLRSYGGALVTVPTTDDD</sequence>
<feature type="transmembrane region" description="Helical" evidence="1">
    <location>
        <begin position="192"/>
        <end position="213"/>
    </location>
</feature>
<protein>
    <submittedName>
        <fullName evidence="2">Uncharacterized protein</fullName>
    </submittedName>
</protein>
<reference evidence="2 3" key="1">
    <citation type="submission" date="2018-07" db="EMBL/GenBank/DDBJ databases">
        <title>Comparative genomes isolates from brazilian mangrove.</title>
        <authorList>
            <person name="De Araujo J.E."/>
            <person name="Taketani R.G."/>
            <person name="Silva M.C.P."/>
            <person name="Lourenco M.V."/>
            <person name="Oliveira V.M."/>
            <person name="Andreote F.D."/>
        </authorList>
    </citation>
    <scope>NUCLEOTIDE SEQUENCE [LARGE SCALE GENOMIC DNA]</scope>
    <source>
        <strain evidence="2 3">HEX PRIS-MGV</strain>
    </source>
</reference>
<feature type="transmembrane region" description="Helical" evidence="1">
    <location>
        <begin position="220"/>
        <end position="239"/>
    </location>
</feature>
<dbReference type="EMBL" id="QPEX01000011">
    <property type="protein sequence ID" value="RCS52657.1"/>
    <property type="molecule type" value="Genomic_DNA"/>
</dbReference>
<keyword evidence="1" id="KW-0812">Transmembrane</keyword>
<feature type="transmembrane region" description="Helical" evidence="1">
    <location>
        <begin position="121"/>
        <end position="142"/>
    </location>
</feature>
<evidence type="ECO:0000313" key="2">
    <source>
        <dbReference type="EMBL" id="RCS52657.1"/>
    </source>
</evidence>
<proteinExistence type="predicted"/>
<feature type="transmembrane region" description="Helical" evidence="1">
    <location>
        <begin position="68"/>
        <end position="86"/>
    </location>
</feature>
<dbReference type="Proteomes" id="UP000253562">
    <property type="component" value="Unassembled WGS sequence"/>
</dbReference>
<keyword evidence="1" id="KW-0472">Membrane</keyword>
<feature type="transmembrane region" description="Helical" evidence="1">
    <location>
        <begin position="251"/>
        <end position="270"/>
    </location>
</feature>